<dbReference type="EMBL" id="FN869568">
    <property type="protein sequence ID" value="CBV43467.1"/>
    <property type="molecule type" value="Genomic_DNA"/>
</dbReference>
<comment type="cofactor">
    <cofactor evidence="8">
        <name>Zn(2+)</name>
        <dbReference type="ChEBI" id="CHEBI:29105"/>
    </cofactor>
    <text evidence="8">Binds 1 zinc ion per subunit.</text>
</comment>
<feature type="binding site" evidence="8">
    <location>
        <position position="184"/>
    </location>
    <ligand>
        <name>Zn(2+)</name>
        <dbReference type="ChEBI" id="CHEBI:29105"/>
        <note>catalytic</note>
    </ligand>
</feature>
<feature type="active site" evidence="8">
    <location>
        <position position="185"/>
    </location>
</feature>
<evidence type="ECO:0000313" key="10">
    <source>
        <dbReference type="EMBL" id="CBV43467.1"/>
    </source>
</evidence>
<dbReference type="GO" id="GO:0051603">
    <property type="term" value="P:proteolysis involved in protein catabolic process"/>
    <property type="evidence" value="ECO:0007669"/>
    <property type="project" value="TreeGrafter"/>
</dbReference>
<dbReference type="Pfam" id="PF01435">
    <property type="entry name" value="Peptidase_M48"/>
    <property type="match status" value="1"/>
</dbReference>
<feature type="domain" description="Peptidase M48" evidence="9">
    <location>
        <begin position="119"/>
        <end position="309"/>
    </location>
</feature>
<dbReference type="Gene3D" id="3.30.2010.10">
    <property type="entry name" value="Metalloproteases ('zincins'), catalytic domain"/>
    <property type="match status" value="1"/>
</dbReference>
<dbReference type="InterPro" id="IPR030873">
    <property type="entry name" value="Protease_BepA"/>
</dbReference>
<dbReference type="HOGENOM" id="CLU_030556_1_1_6"/>
<dbReference type="Pfam" id="PF14559">
    <property type="entry name" value="TPR_19"/>
    <property type="match status" value="1"/>
</dbReference>
<dbReference type="InterPro" id="IPR001915">
    <property type="entry name" value="Peptidase_M48"/>
</dbReference>
<evidence type="ECO:0000256" key="5">
    <source>
        <dbReference type="ARBA" id="ARBA00022801"/>
    </source>
</evidence>
<dbReference type="EC" id="3.4.-.-" evidence="8"/>
<dbReference type="Gene3D" id="1.25.40.10">
    <property type="entry name" value="Tetratricopeptide repeat domain"/>
    <property type="match status" value="1"/>
</dbReference>
<feature type="binding site" evidence="8">
    <location>
        <position position="188"/>
    </location>
    <ligand>
        <name>Zn(2+)</name>
        <dbReference type="ChEBI" id="CHEBI:29105"/>
        <note>catalytic</note>
    </ligand>
</feature>
<evidence type="ECO:0000256" key="6">
    <source>
        <dbReference type="ARBA" id="ARBA00022833"/>
    </source>
</evidence>
<dbReference type="eggNOG" id="COG4783">
    <property type="taxonomic scope" value="Bacteria"/>
</dbReference>
<feature type="active site" description="Proton donor" evidence="8">
    <location>
        <position position="254"/>
    </location>
</feature>
<comment type="similarity">
    <text evidence="8">Belongs to the peptidase M48 family. BepA subfamily.</text>
</comment>
<sequence length="534" mass="58402">MLSPGRMLGHVGPAEARRRHELLGFKGTLSTESMSDGERLPLLRDEEAMQRRHLTCLGTLALCLALATPSVALDLDLEPPELPSLVNSGSQAVSGEEVRLGRTWLRQFRARAPIWQDPITQAYVDSLVARLLPYSSLSGIRPVTTLVASEQLNAFAVPGGVIGINAGLFAFADQEAPMVSVVAHELGHLSQHHYARGKARAEQTQIPTMAAMLAGMLLAAGSGSDAGLAAAMGSQAAFIQDQLAYSRRYEREADQTGLQIMAGAGYDPQAMVDMFRTMQRMIALQGGNPPEFLLTHPVTESRISDAQSRVDQMHADASREQSLEYQLVRARALLAIHDRNPNQAITRQNRDSTPEDARRYLRALVDAEQGRTDAALNALDTLSRQHPDLAMLPATAAQVALEAGRIDDAIARGRHQLRLMPGYAPTTLVLGEALLQRDADAAYRVLRELADQHPEDPQVFALLAEAAGHSDRKAWGHLARAEQLQLTGHIDRGIEQLDVAKKVAEETGDTNALARIEQRREAFIGYRKTMEKFR</sequence>
<evidence type="ECO:0000256" key="3">
    <source>
        <dbReference type="ARBA" id="ARBA00022729"/>
    </source>
</evidence>
<keyword evidence="3 8" id="KW-0732">Signal</keyword>
<dbReference type="InterPro" id="IPR011990">
    <property type="entry name" value="TPR-like_helical_dom_sf"/>
</dbReference>
<reference evidence="11" key="1">
    <citation type="journal article" date="2011" name="Environ. Microbiol.">
        <title>A blueprint of ectoine metabolism from the genome of the industrial producer Halomonas elongata DSM 2581(T).</title>
        <authorList>
            <person name="Schwibbert K."/>
            <person name="Marin-Sanguino A."/>
            <person name="Bagyan I."/>
            <person name="Heidrich G."/>
            <person name="Lentzen G."/>
            <person name="Seitz H."/>
            <person name="Rampp M."/>
            <person name="Schuster S.C."/>
            <person name="Klenk H.P."/>
            <person name="Pfeiffer F."/>
            <person name="Oesterhelt D."/>
            <person name="Kunte H.J."/>
        </authorList>
    </citation>
    <scope>NUCLEOTIDE SEQUENCE [LARGE SCALE GENOMIC DNA]</scope>
    <source>
        <strain evidence="11">ATCC 33173 / DSM 2581 / NBRC 15536 / NCIMB 2198 / 1H9</strain>
    </source>
</reference>
<dbReference type="PANTHER" id="PTHR22726:SF1">
    <property type="entry name" value="METALLOENDOPEPTIDASE OMA1, MITOCHONDRIAL"/>
    <property type="match status" value="1"/>
</dbReference>
<dbReference type="KEGG" id="hel:HELO_3583"/>
<evidence type="ECO:0000256" key="8">
    <source>
        <dbReference type="HAMAP-Rule" id="MF_00997"/>
    </source>
</evidence>
<dbReference type="GO" id="GO:0016020">
    <property type="term" value="C:membrane"/>
    <property type="evidence" value="ECO:0007669"/>
    <property type="project" value="InterPro"/>
</dbReference>
<comment type="subcellular location">
    <subcellularLocation>
        <location evidence="8">Periplasm</location>
    </subcellularLocation>
</comment>
<dbReference type="Proteomes" id="UP000008707">
    <property type="component" value="Chromosome"/>
</dbReference>
<evidence type="ECO:0000256" key="4">
    <source>
        <dbReference type="ARBA" id="ARBA00022764"/>
    </source>
</evidence>
<organism evidence="10 11">
    <name type="scientific">Halomonas elongata (strain ATCC 33173 / DSM 2581 / NBRC 15536 / NCIMB 2198 / 1H9)</name>
    <dbReference type="NCBI Taxonomy" id="768066"/>
    <lineage>
        <taxon>Bacteria</taxon>
        <taxon>Pseudomonadati</taxon>
        <taxon>Pseudomonadota</taxon>
        <taxon>Gammaproteobacteria</taxon>
        <taxon>Oceanospirillales</taxon>
        <taxon>Halomonadaceae</taxon>
        <taxon>Halomonas</taxon>
    </lineage>
</organism>
<keyword evidence="7 8" id="KW-0482">Metalloprotease</keyword>
<keyword evidence="4 8" id="KW-0574">Periplasm</keyword>
<dbReference type="GO" id="GO:0008270">
    <property type="term" value="F:zinc ion binding"/>
    <property type="evidence" value="ECO:0007669"/>
    <property type="project" value="UniProtKB-UniRule"/>
</dbReference>
<gene>
    <name evidence="10" type="primary">bepA</name>
    <name evidence="10" type="ordered locus">HELO_3583</name>
</gene>
<proteinExistence type="inferred from homology"/>
<evidence type="ECO:0000256" key="7">
    <source>
        <dbReference type="ARBA" id="ARBA00023049"/>
    </source>
</evidence>
<keyword evidence="1 8" id="KW-0645">Protease</keyword>
<evidence type="ECO:0000256" key="2">
    <source>
        <dbReference type="ARBA" id="ARBA00022723"/>
    </source>
</evidence>
<dbReference type="PANTHER" id="PTHR22726">
    <property type="entry name" value="METALLOENDOPEPTIDASE OMA1"/>
    <property type="match status" value="1"/>
</dbReference>
<name>E1V7M9_HALED</name>
<dbReference type="STRING" id="768066.HELO_3583"/>
<dbReference type="HAMAP" id="MF_00997">
    <property type="entry name" value="Protease_BepA"/>
    <property type="match status" value="1"/>
</dbReference>
<accession>E1V7M9</accession>
<keyword evidence="6 8" id="KW-0862">Zinc</keyword>
<evidence type="ECO:0000313" key="11">
    <source>
        <dbReference type="Proteomes" id="UP000008707"/>
    </source>
</evidence>
<protein>
    <recommendedName>
        <fullName evidence="8">Putative beta-barrel assembly-enhancing protease</fullName>
        <ecNumber evidence="8">3.4.-.-</ecNumber>
    </recommendedName>
</protein>
<dbReference type="GO" id="GO:0004222">
    <property type="term" value="F:metalloendopeptidase activity"/>
    <property type="evidence" value="ECO:0007669"/>
    <property type="project" value="InterPro"/>
</dbReference>
<comment type="function">
    <text evidence="8">Functions as both a chaperone and a metalloprotease. Maintains the integrity of the outer membrane by promoting either the assembly or the elimination of outer membrane proteins, depending on their folding state.</text>
</comment>
<dbReference type="SUPFAM" id="SSF48452">
    <property type="entry name" value="TPR-like"/>
    <property type="match status" value="1"/>
</dbReference>
<evidence type="ECO:0000256" key="1">
    <source>
        <dbReference type="ARBA" id="ARBA00022670"/>
    </source>
</evidence>
<keyword evidence="5 8" id="KW-0378">Hydrolase</keyword>
<keyword evidence="2 8" id="KW-0479">Metal-binding</keyword>
<feature type="binding site" evidence="8">
    <location>
        <position position="250"/>
    </location>
    <ligand>
        <name>Zn(2+)</name>
        <dbReference type="ChEBI" id="CHEBI:29105"/>
        <note>catalytic</note>
    </ligand>
</feature>
<dbReference type="GO" id="GO:0042597">
    <property type="term" value="C:periplasmic space"/>
    <property type="evidence" value="ECO:0007669"/>
    <property type="project" value="UniProtKB-SubCell"/>
</dbReference>
<dbReference type="AlphaFoldDB" id="E1V7M9"/>
<evidence type="ECO:0000259" key="9">
    <source>
        <dbReference type="Pfam" id="PF01435"/>
    </source>
</evidence>
<dbReference type="InterPro" id="IPR051156">
    <property type="entry name" value="Mito/Outer_Membr_Metalloprot"/>
</dbReference>